<evidence type="ECO:0000256" key="1">
    <source>
        <dbReference type="ARBA" id="ARBA00022669"/>
    </source>
</evidence>
<feature type="non-terminal residue" evidence="5">
    <location>
        <position position="210"/>
    </location>
</feature>
<name>A0A292QA83_9PEZI</name>
<keyword evidence="1" id="KW-0147">Chitin-binding</keyword>
<proteinExistence type="predicted"/>
<dbReference type="PROSITE" id="PS51782">
    <property type="entry name" value="LYSM"/>
    <property type="match status" value="3"/>
</dbReference>
<evidence type="ECO:0000256" key="3">
    <source>
        <dbReference type="ARBA" id="ARBA00023026"/>
    </source>
</evidence>
<feature type="domain" description="LysM" evidence="4">
    <location>
        <begin position="161"/>
        <end position="207"/>
    </location>
</feature>
<dbReference type="EMBL" id="LN890945">
    <property type="protein sequence ID" value="CUS15663.1"/>
    <property type="molecule type" value="Genomic_DNA"/>
</dbReference>
<gene>
    <name evidence="5" type="ORF">GSTUAT00000366001</name>
</gene>
<keyword evidence="3" id="KW-0843">Virulence</keyword>
<sequence length="210" mass="22075">WVLVVAGDTCNIIVEKTPGLTLEQFLAWNTGAGSDCTTLWADSYACIGPHTTPVPTGGVSKPSPVQDGQPGDCNGWYLAKYGDDCNSIASIYKLSLSEFVALNPSVGSQCAGLRLNYYLCISRSCPPTPTPTTMKTSTIPTAPQVPAPTPTQAGISPNCNKWYFVVSGDTCAAIATANGIKLADFYSWNPSVGSTCGSLWLGYYVCVGVP</sequence>
<evidence type="ECO:0000259" key="4">
    <source>
        <dbReference type="PROSITE" id="PS51782"/>
    </source>
</evidence>
<dbReference type="InterPro" id="IPR052210">
    <property type="entry name" value="LysM1-like"/>
</dbReference>
<dbReference type="GO" id="GO:0008061">
    <property type="term" value="F:chitin binding"/>
    <property type="evidence" value="ECO:0007669"/>
    <property type="project" value="UniProtKB-KW"/>
</dbReference>
<feature type="domain" description="LysM" evidence="4">
    <location>
        <begin position="75"/>
        <end position="121"/>
    </location>
</feature>
<dbReference type="InterPro" id="IPR018392">
    <property type="entry name" value="LysM"/>
</dbReference>
<evidence type="ECO:0000256" key="2">
    <source>
        <dbReference type="ARBA" id="ARBA00022729"/>
    </source>
</evidence>
<organism evidence="5 6">
    <name type="scientific">Tuber aestivum</name>
    <name type="common">summer truffle</name>
    <dbReference type="NCBI Taxonomy" id="59557"/>
    <lineage>
        <taxon>Eukaryota</taxon>
        <taxon>Fungi</taxon>
        <taxon>Dikarya</taxon>
        <taxon>Ascomycota</taxon>
        <taxon>Pezizomycotina</taxon>
        <taxon>Pezizomycetes</taxon>
        <taxon>Pezizales</taxon>
        <taxon>Tuberaceae</taxon>
        <taxon>Tuber</taxon>
    </lineage>
</organism>
<dbReference type="InterPro" id="IPR036779">
    <property type="entry name" value="LysM_dom_sf"/>
</dbReference>
<keyword evidence="6" id="KW-1185">Reference proteome</keyword>
<dbReference type="AlphaFoldDB" id="A0A292QA83"/>
<dbReference type="Pfam" id="PF01476">
    <property type="entry name" value="LysM"/>
    <property type="match status" value="3"/>
</dbReference>
<dbReference type="CDD" id="cd00118">
    <property type="entry name" value="LysM"/>
    <property type="match status" value="2"/>
</dbReference>
<dbReference type="SUPFAM" id="SSF54106">
    <property type="entry name" value="LysM domain"/>
    <property type="match status" value="2"/>
</dbReference>
<evidence type="ECO:0000313" key="5">
    <source>
        <dbReference type="EMBL" id="CUS15663.1"/>
    </source>
</evidence>
<evidence type="ECO:0000313" key="6">
    <source>
        <dbReference type="Proteomes" id="UP001412239"/>
    </source>
</evidence>
<accession>A0A292QA83</accession>
<protein>
    <recommendedName>
        <fullName evidence="4">LysM domain-containing protein</fullName>
    </recommendedName>
</protein>
<dbReference type="PANTHER" id="PTHR34997">
    <property type="entry name" value="AM15"/>
    <property type="match status" value="1"/>
</dbReference>
<dbReference type="SMART" id="SM00257">
    <property type="entry name" value="LysM"/>
    <property type="match status" value="3"/>
</dbReference>
<dbReference type="Proteomes" id="UP001412239">
    <property type="component" value="Unassembled WGS sequence"/>
</dbReference>
<dbReference type="PANTHER" id="PTHR34997:SF2">
    <property type="entry name" value="LYSM DOMAIN-CONTAINING PROTEIN-RELATED"/>
    <property type="match status" value="1"/>
</dbReference>
<feature type="domain" description="LysM" evidence="4">
    <location>
        <begin position="1"/>
        <end position="47"/>
    </location>
</feature>
<feature type="non-terminal residue" evidence="5">
    <location>
        <position position="1"/>
    </location>
</feature>
<keyword evidence="2" id="KW-0732">Signal</keyword>
<reference evidence="5" key="1">
    <citation type="submission" date="2015-10" db="EMBL/GenBank/DDBJ databases">
        <authorList>
            <person name="Regsiter A."/>
            <person name="william w."/>
        </authorList>
    </citation>
    <scope>NUCLEOTIDE SEQUENCE</scope>
    <source>
        <strain evidence="5">Montdore</strain>
    </source>
</reference>
<dbReference type="Gene3D" id="3.10.350.10">
    <property type="entry name" value="LysM domain"/>
    <property type="match status" value="3"/>
</dbReference>